<evidence type="ECO:0000256" key="2">
    <source>
        <dbReference type="SAM" id="MobiDB-lite"/>
    </source>
</evidence>
<name>A0ABY7VXF6_9BACT</name>
<dbReference type="InterPro" id="IPR027558">
    <property type="entry name" value="Pre_pil_HX9DG_C"/>
</dbReference>
<evidence type="ECO:0000256" key="1">
    <source>
        <dbReference type="ARBA" id="ARBA00022481"/>
    </source>
</evidence>
<keyword evidence="1" id="KW-0488">Methylation</keyword>
<dbReference type="PANTHER" id="PTHR30093:SF2">
    <property type="entry name" value="TYPE II SECRETION SYSTEM PROTEIN H"/>
    <property type="match status" value="1"/>
</dbReference>
<dbReference type="PANTHER" id="PTHR30093">
    <property type="entry name" value="GENERAL SECRETION PATHWAY PROTEIN G"/>
    <property type="match status" value="1"/>
</dbReference>
<dbReference type="NCBIfam" id="TIGR02532">
    <property type="entry name" value="IV_pilin_GFxxxE"/>
    <property type="match status" value="1"/>
</dbReference>
<sequence>MKTKNFTLIELLVVIAIIGILASLLLPALGKARKTSQAAVCLSNLKQVGISLNMYADDNDFHAPLTSYLAGRYTWDDYLAGYDGRDSLTEGQFNSARFNLSSSYSDSYGAVYRCPTDAVERRYGGPALGRSYTITAMNNGDTNKGFLGMSNHDVTRNFGELSKPSNTITLFENHVARNLLGNGWQDVQPSQVYYNQDQLGATPHGGKANFLMADGHVAKFTLNQTLQRSDGSMASPDDVSTTSWDASN</sequence>
<proteinExistence type="predicted"/>
<dbReference type="InterPro" id="IPR045584">
    <property type="entry name" value="Pilin-like"/>
</dbReference>
<protein>
    <submittedName>
        <fullName evidence="3">Prepilin-type N-terminal cleavage/methylation domain-containing protein</fullName>
    </submittedName>
</protein>
<gene>
    <name evidence="3" type="ORF">PQO03_13990</name>
</gene>
<dbReference type="InterPro" id="IPR012902">
    <property type="entry name" value="N_methyl_site"/>
</dbReference>
<evidence type="ECO:0000313" key="3">
    <source>
        <dbReference type="EMBL" id="WDE98946.1"/>
    </source>
</evidence>
<keyword evidence="4" id="KW-1185">Reference proteome</keyword>
<feature type="region of interest" description="Disordered" evidence="2">
    <location>
        <begin position="228"/>
        <end position="248"/>
    </location>
</feature>
<dbReference type="InterPro" id="IPR000983">
    <property type="entry name" value="Bac_GSPG_pilin"/>
</dbReference>
<dbReference type="SUPFAM" id="SSF54523">
    <property type="entry name" value="Pili subunits"/>
    <property type="match status" value="1"/>
</dbReference>
<dbReference type="Proteomes" id="UP001214250">
    <property type="component" value="Chromosome 2"/>
</dbReference>
<reference evidence="3 4" key="1">
    <citation type="submission" date="2023-02" db="EMBL/GenBank/DDBJ databases">
        <title>Genome sequence of Lentisphaera profundi SAORIC-696.</title>
        <authorList>
            <person name="Kim e."/>
            <person name="Cho J.-C."/>
            <person name="Choi A."/>
            <person name="Kang I."/>
        </authorList>
    </citation>
    <scope>NUCLEOTIDE SEQUENCE [LARGE SCALE GENOMIC DNA]</scope>
    <source>
        <strain evidence="3 4">SAORIC-696</strain>
    </source>
</reference>
<accession>A0ABY7VXF6</accession>
<dbReference type="Gene3D" id="3.30.700.10">
    <property type="entry name" value="Glycoprotein, Type 4 Pilin"/>
    <property type="match status" value="1"/>
</dbReference>
<dbReference type="EMBL" id="CP117812">
    <property type="protein sequence ID" value="WDE98946.1"/>
    <property type="molecule type" value="Genomic_DNA"/>
</dbReference>
<dbReference type="NCBIfam" id="TIGR04294">
    <property type="entry name" value="pre_pil_HX9DG"/>
    <property type="match status" value="1"/>
</dbReference>
<organism evidence="3 4">
    <name type="scientific">Lentisphaera profundi</name>
    <dbReference type="NCBI Taxonomy" id="1658616"/>
    <lineage>
        <taxon>Bacteria</taxon>
        <taxon>Pseudomonadati</taxon>
        <taxon>Lentisphaerota</taxon>
        <taxon>Lentisphaeria</taxon>
        <taxon>Lentisphaerales</taxon>
        <taxon>Lentisphaeraceae</taxon>
        <taxon>Lentisphaera</taxon>
    </lineage>
</organism>
<dbReference type="PRINTS" id="PR00813">
    <property type="entry name" value="BCTERIALGSPG"/>
</dbReference>
<dbReference type="RefSeq" id="WP_274153812.1">
    <property type="nucleotide sequence ID" value="NZ_CP117812.1"/>
</dbReference>
<evidence type="ECO:0000313" key="4">
    <source>
        <dbReference type="Proteomes" id="UP001214250"/>
    </source>
</evidence>